<feature type="transmembrane region" description="Helical" evidence="8">
    <location>
        <begin position="160"/>
        <end position="179"/>
    </location>
</feature>
<dbReference type="Pfam" id="PF00924">
    <property type="entry name" value="MS_channel_2nd"/>
    <property type="match status" value="1"/>
</dbReference>
<dbReference type="EMBL" id="CP054569">
    <property type="protein sequence ID" value="QKQ46209.1"/>
    <property type="molecule type" value="Genomic_DNA"/>
</dbReference>
<comment type="similarity">
    <text evidence="2">Belongs to the MscS (TC 1.A.23) family.</text>
</comment>
<dbReference type="AlphaFoldDB" id="A0A6N0JGJ6"/>
<dbReference type="InterPro" id="IPR023408">
    <property type="entry name" value="MscS_beta-dom_sf"/>
</dbReference>
<evidence type="ECO:0000259" key="9">
    <source>
        <dbReference type="Pfam" id="PF00924"/>
    </source>
</evidence>
<gene>
    <name evidence="12" type="ORF">FOC81_05710</name>
</gene>
<evidence type="ECO:0000256" key="3">
    <source>
        <dbReference type="ARBA" id="ARBA00022475"/>
    </source>
</evidence>
<dbReference type="Gene3D" id="3.30.70.100">
    <property type="match status" value="1"/>
</dbReference>
<comment type="subcellular location">
    <subcellularLocation>
        <location evidence="1">Cell membrane</location>
        <topology evidence="1">Multi-pass membrane protein</topology>
    </subcellularLocation>
</comment>
<sequence length="374" mass="40791">MHIDWLSGIPVIPEHPLLLWAFALTAGAVLFFALSAALRIARTRLQRRAEMPGHPLARSLSEVLRRTNSVLLLILSLLIGAEIVGAPLPWSGRNAQHLWFVLVTLQLALWFDRALDVGLAHALAARGQASTVTATLFRFLLRTLVAVIALLAMLDNLGVNITALVASLGIGGVAVALAVQTILSDLFASISIGLDKPFEAGDFIVFGQVAGSIEHVGLKTTRIRSLSGEQIVCSNTELLKQTIQNYKRMQQRRIVFTVRITYMTAVDEAAAVPGLIRGQIERQPETRYDRAHLARFGENALEYEAVYYVMTADYNRYMDIQQEINLGVMRELDARGIALALPERVVHVAAPSSREPGSPAPARPGTAFAIPPAP</sequence>
<name>A0A6N0JGJ6_ACHDE</name>
<keyword evidence="6 8" id="KW-0472">Membrane</keyword>
<organism evidence="12 13">
    <name type="scientific">Achromobacter denitrificans</name>
    <name type="common">Alcaligenes denitrificans</name>
    <dbReference type="NCBI Taxonomy" id="32002"/>
    <lineage>
        <taxon>Bacteria</taxon>
        <taxon>Pseudomonadati</taxon>
        <taxon>Pseudomonadota</taxon>
        <taxon>Betaproteobacteria</taxon>
        <taxon>Burkholderiales</taxon>
        <taxon>Alcaligenaceae</taxon>
        <taxon>Achromobacter</taxon>
    </lineage>
</organism>
<feature type="domain" description="Mechanosensitive ion channel MscS" evidence="9">
    <location>
        <begin position="181"/>
        <end position="248"/>
    </location>
</feature>
<evidence type="ECO:0000313" key="13">
    <source>
        <dbReference type="Proteomes" id="UP000509782"/>
    </source>
</evidence>
<evidence type="ECO:0000256" key="2">
    <source>
        <dbReference type="ARBA" id="ARBA00008017"/>
    </source>
</evidence>
<dbReference type="InterPro" id="IPR006685">
    <property type="entry name" value="MscS_channel_2nd"/>
</dbReference>
<feature type="domain" description="Mechanosensitive ion channel MscS C-terminal" evidence="10">
    <location>
        <begin position="254"/>
        <end position="338"/>
    </location>
</feature>
<reference evidence="12 13" key="1">
    <citation type="submission" date="2020-05" db="EMBL/GenBank/DDBJ databases">
        <title>FDA dAtabase for Regulatory Grade micrObial Sequences (FDA-ARGOS): Supporting development and validation of Infectious Disease Dx tests.</title>
        <authorList>
            <person name="Sproer C."/>
            <person name="Gronow S."/>
            <person name="Severitt S."/>
            <person name="Schroder I."/>
            <person name="Tallon L."/>
            <person name="Sadzewicz L."/>
            <person name="Zhao X."/>
            <person name="Vavikolanu K."/>
            <person name="Mehta A."/>
            <person name="Aluvathingal J."/>
            <person name="Nadendla S."/>
            <person name="Myers T."/>
            <person name="Yan Y."/>
            <person name="Sichtig H."/>
        </authorList>
    </citation>
    <scope>NUCLEOTIDE SEQUENCE [LARGE SCALE GENOMIC DNA]</scope>
    <source>
        <strain evidence="12 13">FDAARGOS_787</strain>
    </source>
</reference>
<dbReference type="InterPro" id="IPR011066">
    <property type="entry name" value="MscS_channel_C_sf"/>
</dbReference>
<dbReference type="Proteomes" id="UP000509782">
    <property type="component" value="Chromosome"/>
</dbReference>
<evidence type="ECO:0000259" key="11">
    <source>
        <dbReference type="Pfam" id="PF21088"/>
    </source>
</evidence>
<dbReference type="Gene3D" id="2.30.30.60">
    <property type="match status" value="1"/>
</dbReference>
<evidence type="ECO:0000256" key="7">
    <source>
        <dbReference type="SAM" id="MobiDB-lite"/>
    </source>
</evidence>
<evidence type="ECO:0000256" key="1">
    <source>
        <dbReference type="ARBA" id="ARBA00004651"/>
    </source>
</evidence>
<dbReference type="SUPFAM" id="SSF82861">
    <property type="entry name" value="Mechanosensitive channel protein MscS (YggB), transmembrane region"/>
    <property type="match status" value="1"/>
</dbReference>
<dbReference type="InterPro" id="IPR010920">
    <property type="entry name" value="LSM_dom_sf"/>
</dbReference>
<feature type="domain" description="Mechanosensitive ion channel transmembrane helices 2/3" evidence="11">
    <location>
        <begin position="140"/>
        <end position="180"/>
    </location>
</feature>
<evidence type="ECO:0000256" key="4">
    <source>
        <dbReference type="ARBA" id="ARBA00022692"/>
    </source>
</evidence>
<dbReference type="SUPFAM" id="SSF50182">
    <property type="entry name" value="Sm-like ribonucleoproteins"/>
    <property type="match status" value="1"/>
</dbReference>
<dbReference type="InterPro" id="IPR011014">
    <property type="entry name" value="MscS_channel_TM-2"/>
</dbReference>
<protein>
    <submittedName>
        <fullName evidence="12">Mechanosensitive ion channel family protein</fullName>
    </submittedName>
</protein>
<dbReference type="RefSeq" id="WP_174715900.1">
    <property type="nucleotide sequence ID" value="NZ_CP054569.1"/>
</dbReference>
<evidence type="ECO:0000259" key="10">
    <source>
        <dbReference type="Pfam" id="PF21082"/>
    </source>
</evidence>
<dbReference type="Pfam" id="PF21082">
    <property type="entry name" value="MS_channel_3rd"/>
    <property type="match status" value="1"/>
</dbReference>
<dbReference type="SUPFAM" id="SSF82689">
    <property type="entry name" value="Mechanosensitive channel protein MscS (YggB), C-terminal domain"/>
    <property type="match status" value="1"/>
</dbReference>
<feature type="transmembrane region" description="Helical" evidence="8">
    <location>
        <begin position="70"/>
        <end position="90"/>
    </location>
</feature>
<dbReference type="PANTHER" id="PTHR30566">
    <property type="entry name" value="YNAI-RELATED MECHANOSENSITIVE ION CHANNEL"/>
    <property type="match status" value="1"/>
</dbReference>
<evidence type="ECO:0000256" key="5">
    <source>
        <dbReference type="ARBA" id="ARBA00022989"/>
    </source>
</evidence>
<evidence type="ECO:0000256" key="8">
    <source>
        <dbReference type="SAM" id="Phobius"/>
    </source>
</evidence>
<feature type="transmembrane region" description="Helical" evidence="8">
    <location>
        <begin position="136"/>
        <end position="154"/>
    </location>
</feature>
<feature type="region of interest" description="Disordered" evidence="7">
    <location>
        <begin position="350"/>
        <end position="374"/>
    </location>
</feature>
<keyword evidence="3" id="KW-1003">Cell membrane</keyword>
<dbReference type="InterPro" id="IPR049142">
    <property type="entry name" value="MS_channel_1st"/>
</dbReference>
<evidence type="ECO:0000256" key="6">
    <source>
        <dbReference type="ARBA" id="ARBA00023136"/>
    </source>
</evidence>
<evidence type="ECO:0000313" key="12">
    <source>
        <dbReference type="EMBL" id="QKQ46209.1"/>
    </source>
</evidence>
<dbReference type="Pfam" id="PF21088">
    <property type="entry name" value="MS_channel_1st"/>
    <property type="match status" value="1"/>
</dbReference>
<dbReference type="GO" id="GO:0005886">
    <property type="term" value="C:plasma membrane"/>
    <property type="evidence" value="ECO:0007669"/>
    <property type="project" value="UniProtKB-SubCell"/>
</dbReference>
<dbReference type="GO" id="GO:0008381">
    <property type="term" value="F:mechanosensitive monoatomic ion channel activity"/>
    <property type="evidence" value="ECO:0007669"/>
    <property type="project" value="UniProtKB-ARBA"/>
</dbReference>
<keyword evidence="5 8" id="KW-1133">Transmembrane helix</keyword>
<dbReference type="PANTHER" id="PTHR30566:SF25">
    <property type="entry name" value="INNER MEMBRANE PROTEIN"/>
    <property type="match status" value="1"/>
</dbReference>
<keyword evidence="4 8" id="KW-0812">Transmembrane</keyword>
<accession>A0A6N0JGJ6</accession>
<proteinExistence type="inferred from homology"/>
<dbReference type="InterPro" id="IPR049278">
    <property type="entry name" value="MS_channel_C"/>
</dbReference>
<feature type="transmembrane region" description="Helical" evidence="8">
    <location>
        <begin position="17"/>
        <end position="38"/>
    </location>
</feature>
<dbReference type="Gene3D" id="1.10.287.1260">
    <property type="match status" value="1"/>
</dbReference>